<organism evidence="1 2">
    <name type="scientific">Toxocara canis</name>
    <name type="common">Canine roundworm</name>
    <dbReference type="NCBI Taxonomy" id="6265"/>
    <lineage>
        <taxon>Eukaryota</taxon>
        <taxon>Metazoa</taxon>
        <taxon>Ecdysozoa</taxon>
        <taxon>Nematoda</taxon>
        <taxon>Chromadorea</taxon>
        <taxon>Rhabditida</taxon>
        <taxon>Spirurina</taxon>
        <taxon>Ascaridomorpha</taxon>
        <taxon>Ascaridoidea</taxon>
        <taxon>Toxocaridae</taxon>
        <taxon>Toxocara</taxon>
    </lineage>
</organism>
<dbReference type="EMBL" id="JPKZ01002765">
    <property type="protein sequence ID" value="KHN75281.1"/>
    <property type="molecule type" value="Genomic_DNA"/>
</dbReference>
<evidence type="ECO:0000313" key="1">
    <source>
        <dbReference type="EMBL" id="KHN75281.1"/>
    </source>
</evidence>
<keyword evidence="2" id="KW-1185">Reference proteome</keyword>
<name>A0A0B2UW49_TOXCA</name>
<protein>
    <submittedName>
        <fullName evidence="1">Uncharacterized protein</fullName>
    </submittedName>
</protein>
<reference evidence="1 2" key="1">
    <citation type="submission" date="2014-11" db="EMBL/GenBank/DDBJ databases">
        <title>Genetic blueprint of the zoonotic pathogen Toxocara canis.</title>
        <authorList>
            <person name="Zhu X.-Q."/>
            <person name="Korhonen P.K."/>
            <person name="Cai H."/>
            <person name="Young N.D."/>
            <person name="Nejsum P."/>
            <person name="von Samson-Himmelstjerna G."/>
            <person name="Boag P.R."/>
            <person name="Tan P."/>
            <person name="Li Q."/>
            <person name="Min J."/>
            <person name="Yang Y."/>
            <person name="Wang X."/>
            <person name="Fang X."/>
            <person name="Hall R.S."/>
            <person name="Hofmann A."/>
            <person name="Sternberg P.W."/>
            <person name="Jex A.R."/>
            <person name="Gasser R.B."/>
        </authorList>
    </citation>
    <scope>NUCLEOTIDE SEQUENCE [LARGE SCALE GENOMIC DNA]</scope>
    <source>
        <strain evidence="1">PN_DK_2014</strain>
    </source>
</reference>
<dbReference type="AlphaFoldDB" id="A0A0B2UW49"/>
<accession>A0A0B2UW49</accession>
<sequence>MVREHNHWPDDAKHTTVKIIFLKDYNISTLLFLKLSYQCKLLPCPSRIRWCTTFKQQCMKQHNLKQPLLSLQMRMFAPSRDKSKPLAKTQISSTYSCAATIISALEKSVSNTHLIVAIVVHLLQGTFAAHKL</sequence>
<dbReference type="Proteomes" id="UP000031036">
    <property type="component" value="Unassembled WGS sequence"/>
</dbReference>
<gene>
    <name evidence="1" type="ORF">Tcan_13386</name>
</gene>
<proteinExistence type="predicted"/>
<comment type="caution">
    <text evidence="1">The sequence shown here is derived from an EMBL/GenBank/DDBJ whole genome shotgun (WGS) entry which is preliminary data.</text>
</comment>
<evidence type="ECO:0000313" key="2">
    <source>
        <dbReference type="Proteomes" id="UP000031036"/>
    </source>
</evidence>